<evidence type="ECO:0000313" key="5">
    <source>
        <dbReference type="EMBL" id="NBC36855.1"/>
    </source>
</evidence>
<dbReference type="InterPro" id="IPR008927">
    <property type="entry name" value="6-PGluconate_DH-like_C_sf"/>
</dbReference>
<dbReference type="InterPro" id="IPR000304">
    <property type="entry name" value="Pyrroline-COOH_reductase"/>
</dbReference>
<feature type="domain" description="Pyrroline-5-carboxylate reductase dimerisation" evidence="4">
    <location>
        <begin position="156"/>
        <end position="264"/>
    </location>
</feature>
<protein>
    <recommendedName>
        <fullName evidence="3">Pyrroline-5-carboxylate reductase</fullName>
        <shortName evidence="3">P5C reductase</shortName>
        <shortName evidence="3">P5CR</shortName>
        <ecNumber evidence="3">1.5.1.2</ecNumber>
    </recommendedName>
    <alternativeName>
        <fullName evidence="3">PCA reductase</fullName>
    </alternativeName>
</protein>
<dbReference type="Proteomes" id="UP000753724">
    <property type="component" value="Unassembled WGS sequence"/>
</dbReference>
<accession>A0ABW9XEB7</accession>
<comment type="caution">
    <text evidence="5">The sequence shown here is derived from an EMBL/GenBank/DDBJ whole genome shotgun (WGS) entry which is preliminary data.</text>
</comment>
<keyword evidence="2 3" id="KW-0560">Oxidoreductase</keyword>
<comment type="function">
    <text evidence="3">Catalyzes the reduction of 1-pyrroline-5-carboxylate (PCA) to L-proline.</text>
</comment>
<evidence type="ECO:0000256" key="2">
    <source>
        <dbReference type="ARBA" id="ARBA00023002"/>
    </source>
</evidence>
<reference evidence="6" key="1">
    <citation type="submission" date="2020-01" db="EMBL/GenBank/DDBJ databases">
        <title>Sphingomonas sp. strain CSW-10.</title>
        <authorList>
            <person name="Chen W.-M."/>
        </authorList>
    </citation>
    <scope>NUCLEOTIDE SEQUENCE [LARGE SCALE GENOMIC DNA]</scope>
    <source>
        <strain evidence="6">FSY-8</strain>
    </source>
</reference>
<dbReference type="PIRSF" id="PIRSF000193">
    <property type="entry name" value="Pyrrol-5-carb_rd"/>
    <property type="match status" value="1"/>
</dbReference>
<organism evidence="5 6">
    <name type="scientific">Novosphingobium ovatum</name>
    <dbReference type="NCBI Taxonomy" id="1908523"/>
    <lineage>
        <taxon>Bacteria</taxon>
        <taxon>Pseudomonadati</taxon>
        <taxon>Pseudomonadota</taxon>
        <taxon>Alphaproteobacteria</taxon>
        <taxon>Sphingomonadales</taxon>
        <taxon>Sphingomonadaceae</taxon>
        <taxon>Novosphingobium</taxon>
    </lineage>
</organism>
<dbReference type="PROSITE" id="PS00521">
    <property type="entry name" value="P5CR"/>
    <property type="match status" value="1"/>
</dbReference>
<dbReference type="InterPro" id="IPR053790">
    <property type="entry name" value="P5CR-like_CS"/>
</dbReference>
<sequence>MQWPASVLIIGCGNMGGAMLAGWLRGGVAPGVFTVVDPVLPAAPDGVELLRELPQGRVFDLMLLGVKPQMLDGVAPQLTALAGAGTVVLSILAGTELASLRARFPDAGGIVRVMPNLSAAIGKSPMGVAADGLDADAQAAMTAFLAPLGAPEWFAEGLFDAVTALAGSGPAFVYRFIDALAQGGAAIGLPGDQALRLALATVEGAAALAVQSADAGVSPGELARRVASPGGTTEAGLKVLDADSAMRNLTEATLRAARDRGAEMAAAARGA</sequence>
<gene>
    <name evidence="3" type="primary">proC</name>
    <name evidence="5" type="ORF">GTZ99_09825</name>
</gene>
<dbReference type="Pfam" id="PF14748">
    <property type="entry name" value="P5CR_dimer"/>
    <property type="match status" value="1"/>
</dbReference>
<dbReference type="SUPFAM" id="SSF48179">
    <property type="entry name" value="6-phosphogluconate dehydrogenase C-terminal domain-like"/>
    <property type="match status" value="1"/>
</dbReference>
<comment type="catalytic activity">
    <reaction evidence="3">
        <text>L-proline + NAD(+) = (S)-1-pyrroline-5-carboxylate + NADH + 2 H(+)</text>
        <dbReference type="Rhea" id="RHEA:14105"/>
        <dbReference type="ChEBI" id="CHEBI:15378"/>
        <dbReference type="ChEBI" id="CHEBI:17388"/>
        <dbReference type="ChEBI" id="CHEBI:57540"/>
        <dbReference type="ChEBI" id="CHEBI:57945"/>
        <dbReference type="ChEBI" id="CHEBI:60039"/>
        <dbReference type="EC" id="1.5.1.2"/>
    </reaction>
</comment>
<evidence type="ECO:0000313" key="6">
    <source>
        <dbReference type="Proteomes" id="UP000753724"/>
    </source>
</evidence>
<dbReference type="InterPro" id="IPR036291">
    <property type="entry name" value="NAD(P)-bd_dom_sf"/>
</dbReference>
<dbReference type="SUPFAM" id="SSF51735">
    <property type="entry name" value="NAD(P)-binding Rossmann-fold domains"/>
    <property type="match status" value="1"/>
</dbReference>
<dbReference type="HAMAP" id="MF_01925">
    <property type="entry name" value="P5C_reductase"/>
    <property type="match status" value="1"/>
</dbReference>
<dbReference type="PANTHER" id="PTHR11645:SF0">
    <property type="entry name" value="PYRROLINE-5-CARBOXYLATE REDUCTASE 3"/>
    <property type="match status" value="1"/>
</dbReference>
<comment type="similarity">
    <text evidence="1 3">Belongs to the pyrroline-5-carboxylate reductase family.</text>
</comment>
<dbReference type="EC" id="1.5.1.2" evidence="3"/>
<evidence type="ECO:0000256" key="1">
    <source>
        <dbReference type="ARBA" id="ARBA00005525"/>
    </source>
</evidence>
<keyword evidence="6" id="KW-1185">Reference proteome</keyword>
<comment type="pathway">
    <text evidence="3">Amino-acid biosynthesis; L-proline biosynthesis; L-proline from L-glutamate 5-semialdehyde: step 1/1.</text>
</comment>
<dbReference type="PANTHER" id="PTHR11645">
    <property type="entry name" value="PYRROLINE-5-CARBOXYLATE REDUCTASE"/>
    <property type="match status" value="1"/>
</dbReference>
<keyword evidence="3" id="KW-0641">Proline biosynthesis</keyword>
<dbReference type="EMBL" id="JAAAPO010000003">
    <property type="protein sequence ID" value="NBC36855.1"/>
    <property type="molecule type" value="Genomic_DNA"/>
</dbReference>
<dbReference type="RefSeq" id="WP_161718528.1">
    <property type="nucleotide sequence ID" value="NZ_JAAAPO010000003.1"/>
</dbReference>
<evidence type="ECO:0000256" key="3">
    <source>
        <dbReference type="HAMAP-Rule" id="MF_01925"/>
    </source>
</evidence>
<keyword evidence="3" id="KW-0963">Cytoplasm</keyword>
<comment type="catalytic activity">
    <reaction evidence="3">
        <text>L-proline + NADP(+) = (S)-1-pyrroline-5-carboxylate + NADPH + 2 H(+)</text>
        <dbReference type="Rhea" id="RHEA:14109"/>
        <dbReference type="ChEBI" id="CHEBI:15378"/>
        <dbReference type="ChEBI" id="CHEBI:17388"/>
        <dbReference type="ChEBI" id="CHEBI:57783"/>
        <dbReference type="ChEBI" id="CHEBI:58349"/>
        <dbReference type="ChEBI" id="CHEBI:60039"/>
        <dbReference type="EC" id="1.5.1.2"/>
    </reaction>
</comment>
<comment type="subcellular location">
    <subcellularLocation>
        <location evidence="3">Cytoplasm</location>
    </subcellularLocation>
</comment>
<dbReference type="Gene3D" id="3.40.50.720">
    <property type="entry name" value="NAD(P)-binding Rossmann-like Domain"/>
    <property type="match status" value="1"/>
</dbReference>
<keyword evidence="3" id="KW-0028">Amino-acid biosynthesis</keyword>
<keyword evidence="3" id="KW-0521">NADP</keyword>
<dbReference type="Gene3D" id="1.10.3730.10">
    <property type="entry name" value="ProC C-terminal domain-like"/>
    <property type="match status" value="1"/>
</dbReference>
<dbReference type="InterPro" id="IPR029036">
    <property type="entry name" value="P5CR_dimer"/>
</dbReference>
<name>A0ABW9XEB7_9SPHN</name>
<evidence type="ECO:0000259" key="4">
    <source>
        <dbReference type="Pfam" id="PF14748"/>
    </source>
</evidence>
<proteinExistence type="inferred from homology"/>